<proteinExistence type="predicted"/>
<comment type="caution">
    <text evidence="2">The sequence shown here is derived from an EMBL/GenBank/DDBJ whole genome shotgun (WGS) entry which is preliminary data.</text>
</comment>
<evidence type="ECO:0000313" key="3">
    <source>
        <dbReference type="Proteomes" id="UP000244940"/>
    </source>
</evidence>
<evidence type="ECO:0000313" key="2">
    <source>
        <dbReference type="EMBL" id="PWE26671.1"/>
    </source>
</evidence>
<dbReference type="Proteomes" id="UP000244940">
    <property type="component" value="Unassembled WGS sequence"/>
</dbReference>
<gene>
    <name evidence="2" type="ORF">C4N9_20625</name>
</gene>
<dbReference type="AlphaFoldDB" id="A0A2U2C498"/>
<keyword evidence="3" id="KW-1185">Reference proteome</keyword>
<dbReference type="RefSeq" id="WP_109535232.1">
    <property type="nucleotide sequence ID" value="NZ_QEYD01000017.1"/>
</dbReference>
<dbReference type="EMBL" id="QEYD01000017">
    <property type="protein sequence ID" value="PWE26671.1"/>
    <property type="molecule type" value="Genomic_DNA"/>
</dbReference>
<feature type="region of interest" description="Disordered" evidence="1">
    <location>
        <begin position="70"/>
        <end position="92"/>
    </location>
</feature>
<evidence type="ECO:0000256" key="1">
    <source>
        <dbReference type="SAM" id="MobiDB-lite"/>
    </source>
</evidence>
<protein>
    <submittedName>
        <fullName evidence="2">Uncharacterized protein</fullName>
    </submittedName>
</protein>
<dbReference type="GeneID" id="94367303"/>
<dbReference type="OrthoDB" id="7865895at2"/>
<sequence length="92" mass="10538">MTDEKQQVGRLAMRVEGDWWVAYYALPETMEGALELGRIRMAIVEDWQAKELFMSLMRDAVTAIIRDRTGAKAEWPEPHGRPAPEHERAGRG</sequence>
<accession>A0A2U2C498</accession>
<organism evidence="2 3">
    <name type="scientific">Pararhodobacter marinus</name>
    <dbReference type="NCBI Taxonomy" id="2184063"/>
    <lineage>
        <taxon>Bacteria</taxon>
        <taxon>Pseudomonadati</taxon>
        <taxon>Pseudomonadota</taxon>
        <taxon>Alphaproteobacteria</taxon>
        <taxon>Rhodobacterales</taxon>
        <taxon>Paracoccaceae</taxon>
        <taxon>Pararhodobacter</taxon>
    </lineage>
</organism>
<name>A0A2U2C498_9RHOB</name>
<reference evidence="2 3" key="1">
    <citation type="submission" date="2018-05" db="EMBL/GenBank/DDBJ databases">
        <title>Pararhodobacter marina sp. nov., isolated from deep-sea water of the Indian Ocean.</title>
        <authorList>
            <person name="Lai Q.Sr."/>
            <person name="Liu X."/>
            <person name="Shao Z."/>
        </authorList>
    </citation>
    <scope>NUCLEOTIDE SEQUENCE [LARGE SCALE GENOMIC DNA]</scope>
    <source>
        <strain evidence="2 3">CIC4N-9</strain>
    </source>
</reference>